<comment type="catalytic activity">
    <reaction evidence="1 7">
        <text>Hydrolysis of (1-&gt;4)-beta-linkages between N-acetylmuramic acid and N-acetyl-D-glucosamine residues in a peptidoglycan and between N-acetyl-D-glucosamine residues in chitodextrins.</text>
        <dbReference type="EC" id="3.2.1.17"/>
    </reaction>
</comment>
<evidence type="ECO:0000313" key="9">
    <source>
        <dbReference type="EMBL" id="XBO69492.1"/>
    </source>
</evidence>
<dbReference type="SUPFAM" id="SSF53955">
    <property type="entry name" value="Lysozyme-like"/>
    <property type="match status" value="1"/>
</dbReference>
<gene>
    <name evidence="8" type="ORF">NFG58_11245</name>
    <name evidence="9" type="ORF">NFG58_12735</name>
</gene>
<keyword evidence="4 7" id="KW-0378">Hydrolase</keyword>
<keyword evidence="5" id="KW-1035">Host cytoplasm</keyword>
<sequence>MKTSQRGLNLVAEFEGLELEAYPDPGTGGHPWTIGLGTTRYPDGSRVQPGDTITEDEAFALLRHDVARFEDDVERLVAVPLNQNQFDALVSFTYNVGPGALETSTLLRKLNACDYRGAADELPRWNKAGGRVLAGLTRRRAAERDLFLTPESVQFHWLDETVRVSRP</sequence>
<dbReference type="AlphaFoldDB" id="A0AAU7KC24"/>
<dbReference type="HAMAP" id="MF_04110">
    <property type="entry name" value="ENDOLYSIN_T4"/>
    <property type="match status" value="1"/>
</dbReference>
<protein>
    <recommendedName>
        <fullName evidence="7">Lysozyme</fullName>
        <ecNumber evidence="7">3.2.1.17</ecNumber>
    </recommendedName>
</protein>
<evidence type="ECO:0000256" key="2">
    <source>
        <dbReference type="ARBA" id="ARBA00022529"/>
    </source>
</evidence>
<evidence type="ECO:0000256" key="3">
    <source>
        <dbReference type="ARBA" id="ARBA00022638"/>
    </source>
</evidence>
<dbReference type="InterPro" id="IPR002196">
    <property type="entry name" value="Glyco_hydro_24"/>
</dbReference>
<evidence type="ECO:0000256" key="6">
    <source>
        <dbReference type="ARBA" id="ARBA00023295"/>
    </source>
</evidence>
<dbReference type="RefSeq" id="WP_348826511.1">
    <property type="nucleotide sequence ID" value="NZ_CP098827.1"/>
</dbReference>
<dbReference type="InterPro" id="IPR033907">
    <property type="entry name" value="Endolysin_autolysin"/>
</dbReference>
<dbReference type="GO" id="GO:0003796">
    <property type="term" value="F:lysozyme activity"/>
    <property type="evidence" value="ECO:0007669"/>
    <property type="project" value="UniProtKB-EC"/>
</dbReference>
<keyword evidence="2 7" id="KW-0929">Antimicrobial</keyword>
<accession>A0AAU7KC24</accession>
<dbReference type="InterPro" id="IPR023346">
    <property type="entry name" value="Lysozyme-like_dom_sf"/>
</dbReference>
<evidence type="ECO:0000256" key="1">
    <source>
        <dbReference type="ARBA" id="ARBA00000632"/>
    </source>
</evidence>
<dbReference type="GO" id="GO:0009253">
    <property type="term" value="P:peptidoglycan catabolic process"/>
    <property type="evidence" value="ECO:0007669"/>
    <property type="project" value="InterPro"/>
</dbReference>
<evidence type="ECO:0000256" key="4">
    <source>
        <dbReference type="ARBA" id="ARBA00022801"/>
    </source>
</evidence>
<dbReference type="EMBL" id="CP098827">
    <property type="protein sequence ID" value="XBO69212.1"/>
    <property type="molecule type" value="Genomic_DNA"/>
</dbReference>
<keyword evidence="6 7" id="KW-0326">Glycosidase</keyword>
<dbReference type="InterPro" id="IPR023347">
    <property type="entry name" value="Lysozyme_dom_sf"/>
</dbReference>
<dbReference type="GO" id="GO:0016998">
    <property type="term" value="P:cell wall macromolecule catabolic process"/>
    <property type="evidence" value="ECO:0007669"/>
    <property type="project" value="InterPro"/>
</dbReference>
<evidence type="ECO:0000256" key="7">
    <source>
        <dbReference type="RuleBase" id="RU003788"/>
    </source>
</evidence>
<name>A0AAU7KC24_9GAMM</name>
<reference evidence="8" key="1">
    <citation type="submission" date="2022-06" db="EMBL/GenBank/DDBJ databases">
        <title>A novel DMS-producing enzyme.</title>
        <authorList>
            <person name="Zhang Y."/>
        </authorList>
    </citation>
    <scope>NUCLEOTIDE SEQUENCE</scope>
    <source>
        <strain evidence="8">RT37</strain>
    </source>
</reference>
<dbReference type="GO" id="GO:0031640">
    <property type="term" value="P:killing of cells of another organism"/>
    <property type="evidence" value="ECO:0007669"/>
    <property type="project" value="UniProtKB-KW"/>
</dbReference>
<dbReference type="PANTHER" id="PTHR38107:SF3">
    <property type="entry name" value="LYSOZYME RRRD-RELATED"/>
    <property type="match status" value="1"/>
</dbReference>
<comment type="similarity">
    <text evidence="7">Belongs to the glycosyl hydrolase 24 family.</text>
</comment>
<evidence type="ECO:0000256" key="5">
    <source>
        <dbReference type="ARBA" id="ARBA00023200"/>
    </source>
</evidence>
<proteinExistence type="inferred from homology"/>
<dbReference type="InterPro" id="IPR034690">
    <property type="entry name" value="Endolysin_T4_type"/>
</dbReference>
<dbReference type="PANTHER" id="PTHR38107">
    <property type="match status" value="1"/>
</dbReference>
<dbReference type="EMBL" id="CP098827">
    <property type="protein sequence ID" value="XBO69492.1"/>
    <property type="molecule type" value="Genomic_DNA"/>
</dbReference>
<keyword evidence="3 7" id="KW-0081">Bacteriolytic enzyme</keyword>
<dbReference type="CDD" id="cd00737">
    <property type="entry name" value="lyz_endolysin_autolysin"/>
    <property type="match status" value="1"/>
</dbReference>
<dbReference type="EC" id="3.2.1.17" evidence="7"/>
<dbReference type="Pfam" id="PF00959">
    <property type="entry name" value="Phage_lysozyme"/>
    <property type="match status" value="1"/>
</dbReference>
<dbReference type="Gene3D" id="1.10.530.40">
    <property type="match status" value="1"/>
</dbReference>
<dbReference type="InterPro" id="IPR051018">
    <property type="entry name" value="Bacteriophage_GH24"/>
</dbReference>
<evidence type="ECO:0000313" key="8">
    <source>
        <dbReference type="EMBL" id="XBO69212.1"/>
    </source>
</evidence>
<dbReference type="GO" id="GO:0042742">
    <property type="term" value="P:defense response to bacterium"/>
    <property type="evidence" value="ECO:0007669"/>
    <property type="project" value="UniProtKB-KW"/>
</dbReference>
<organism evidence="8">
    <name type="scientific">Halomonas sp. RT37</name>
    <dbReference type="NCBI Taxonomy" id="2950872"/>
    <lineage>
        <taxon>Bacteria</taxon>
        <taxon>Pseudomonadati</taxon>
        <taxon>Pseudomonadota</taxon>
        <taxon>Gammaproteobacteria</taxon>
        <taxon>Oceanospirillales</taxon>
        <taxon>Halomonadaceae</taxon>
        <taxon>Halomonas</taxon>
    </lineage>
</organism>